<accession>A0AAV4MMD4</accession>
<dbReference type="Proteomes" id="UP001054837">
    <property type="component" value="Unassembled WGS sequence"/>
</dbReference>
<protein>
    <recommendedName>
        <fullName evidence="3">DUF19 domain-containing protein</fullName>
    </recommendedName>
</protein>
<keyword evidence="2" id="KW-1185">Reference proteome</keyword>
<organism evidence="1 2">
    <name type="scientific">Caerostris darwini</name>
    <dbReference type="NCBI Taxonomy" id="1538125"/>
    <lineage>
        <taxon>Eukaryota</taxon>
        <taxon>Metazoa</taxon>
        <taxon>Ecdysozoa</taxon>
        <taxon>Arthropoda</taxon>
        <taxon>Chelicerata</taxon>
        <taxon>Arachnida</taxon>
        <taxon>Araneae</taxon>
        <taxon>Araneomorphae</taxon>
        <taxon>Entelegynae</taxon>
        <taxon>Araneoidea</taxon>
        <taxon>Araneidae</taxon>
        <taxon>Caerostris</taxon>
    </lineage>
</organism>
<dbReference type="EMBL" id="BPLQ01000621">
    <property type="protein sequence ID" value="GIX73546.1"/>
    <property type="molecule type" value="Genomic_DNA"/>
</dbReference>
<evidence type="ECO:0000313" key="2">
    <source>
        <dbReference type="Proteomes" id="UP001054837"/>
    </source>
</evidence>
<name>A0AAV4MMD4_9ARAC</name>
<sequence>MSQSTPQTQLVTMTKDELIEIVNCIAQSKNQKMCDRFKACDMMMPEQVRMAQVKCEQTITPNQKGQCNENERLYPSNEVISQIFDCITGNTIKLNAEENKKMVEFETCVRSLYVGNCKLPVLAKQ</sequence>
<dbReference type="AlphaFoldDB" id="A0AAV4MMD4"/>
<evidence type="ECO:0000313" key="1">
    <source>
        <dbReference type="EMBL" id="GIX73546.1"/>
    </source>
</evidence>
<proteinExistence type="predicted"/>
<gene>
    <name evidence="1" type="primary">AVEN_145990_1</name>
    <name evidence="1" type="ORF">CDAR_467871</name>
</gene>
<reference evidence="1 2" key="1">
    <citation type="submission" date="2021-06" db="EMBL/GenBank/DDBJ databases">
        <title>Caerostris darwini draft genome.</title>
        <authorList>
            <person name="Kono N."/>
            <person name="Arakawa K."/>
        </authorList>
    </citation>
    <scope>NUCLEOTIDE SEQUENCE [LARGE SCALE GENOMIC DNA]</scope>
</reference>
<evidence type="ECO:0008006" key="3">
    <source>
        <dbReference type="Google" id="ProtNLM"/>
    </source>
</evidence>
<comment type="caution">
    <text evidence="1">The sequence shown here is derived from an EMBL/GenBank/DDBJ whole genome shotgun (WGS) entry which is preliminary data.</text>
</comment>